<sequence length="498" mass="54393">MSENFYVWSALFIYVVLGVVVAVIAKKNLGHGMNEFFLANRQLGGFVSALTYAATSYSAFMMVGLTGLTYKLGVGALGFELTYLCGLALVVFFGPRFWLVGRRFDYLTHAQLLSDRYESKAVGIVAALLCLIFLIPYAAVQLMGIGYLLSGVSKGAVSVLAGMLIATLLAIIWSNIAGLRSVAWTDAFQSIIMLATSIVALCFLVYKGFGGFRIFFNEMERKIPHLLAGAGLFKFNVFFGLALPWLFFSISNPQVTQRLFVPKSVCAFKQMIGGFLIFGFIYTMVSILWGFGARLLIPGLENPDFATPSLLSLPIIPRMIALFIMVGILSAAITTIDSILLTLSSMFVRDLLKVTFGKNVSEDMEVKIGKLIIPLLAAIFFIFAYWATGQTGLAFMIAPLATASSAGLMMVVPSLVGAFFWKRGTAAGALTSMIFGSVVVWILQSTGRTPLGFWPGVWGMIVCLILYVGISLLTRAPEKKADDFIGYLKKELPKHRFL</sequence>
<evidence type="ECO:0000256" key="11">
    <source>
        <dbReference type="ARBA" id="ARBA00023201"/>
    </source>
</evidence>
<feature type="transmembrane region" description="Helical" evidence="14">
    <location>
        <begin position="121"/>
        <end position="149"/>
    </location>
</feature>
<comment type="catalytic activity">
    <reaction evidence="12">
        <text>L-proline(in) + Na(+)(in) = L-proline(out) + Na(+)(out)</text>
        <dbReference type="Rhea" id="RHEA:28967"/>
        <dbReference type="ChEBI" id="CHEBI:29101"/>
        <dbReference type="ChEBI" id="CHEBI:60039"/>
    </reaction>
</comment>
<keyword evidence="10 14" id="KW-0472">Membrane</keyword>
<dbReference type="Pfam" id="PF00474">
    <property type="entry name" value="SSF"/>
    <property type="match status" value="1"/>
</dbReference>
<keyword evidence="8" id="KW-0915">Sodium</keyword>
<dbReference type="InterPro" id="IPR038377">
    <property type="entry name" value="Na/Glc_symporter_sf"/>
</dbReference>
<dbReference type="RefSeq" id="WP_281791971.1">
    <property type="nucleotide sequence ID" value="NZ_BSDR01000001.1"/>
</dbReference>
<dbReference type="PROSITE" id="PS50283">
    <property type="entry name" value="NA_SOLUT_SYMP_3"/>
    <property type="match status" value="1"/>
</dbReference>
<name>A0A9W6D0C3_9BACT</name>
<feature type="transmembrane region" description="Helical" evidence="14">
    <location>
        <begin position="6"/>
        <end position="25"/>
    </location>
</feature>
<protein>
    <submittedName>
        <fullName evidence="15">Pantothenate permease</fullName>
    </submittedName>
</protein>
<feature type="transmembrane region" description="Helical" evidence="14">
    <location>
        <begin position="226"/>
        <end position="250"/>
    </location>
</feature>
<comment type="similarity">
    <text evidence="2 13">Belongs to the sodium:solute symporter (SSF) (TC 2.A.21) family.</text>
</comment>
<evidence type="ECO:0000256" key="3">
    <source>
        <dbReference type="ARBA" id="ARBA00022448"/>
    </source>
</evidence>
<dbReference type="PANTHER" id="PTHR48086:SF3">
    <property type="entry name" value="SODIUM_PROLINE SYMPORTER"/>
    <property type="match status" value="1"/>
</dbReference>
<dbReference type="GO" id="GO:0005886">
    <property type="term" value="C:plasma membrane"/>
    <property type="evidence" value="ECO:0007669"/>
    <property type="project" value="UniProtKB-SubCell"/>
</dbReference>
<reference evidence="15" key="1">
    <citation type="submission" date="2022-12" db="EMBL/GenBank/DDBJ databases">
        <title>Reference genome sequencing for broad-spectrum identification of bacterial and archaeal isolates by mass spectrometry.</title>
        <authorList>
            <person name="Sekiguchi Y."/>
            <person name="Tourlousse D.M."/>
        </authorList>
    </citation>
    <scope>NUCLEOTIDE SEQUENCE</scope>
    <source>
        <strain evidence="15">ASRB1</strain>
    </source>
</reference>
<feature type="transmembrane region" description="Helical" evidence="14">
    <location>
        <begin position="456"/>
        <end position="474"/>
    </location>
</feature>
<comment type="caution">
    <text evidence="15">The sequence shown here is derived from an EMBL/GenBank/DDBJ whole genome shotgun (WGS) entry which is preliminary data.</text>
</comment>
<organism evidence="15 16">
    <name type="scientific">Desulforhabdus amnigena</name>
    <dbReference type="NCBI Taxonomy" id="40218"/>
    <lineage>
        <taxon>Bacteria</taxon>
        <taxon>Pseudomonadati</taxon>
        <taxon>Thermodesulfobacteriota</taxon>
        <taxon>Syntrophobacteria</taxon>
        <taxon>Syntrophobacterales</taxon>
        <taxon>Syntrophobacteraceae</taxon>
        <taxon>Desulforhabdus</taxon>
    </lineage>
</organism>
<dbReference type="EMBL" id="BSDR01000001">
    <property type="protein sequence ID" value="GLI32953.1"/>
    <property type="molecule type" value="Genomic_DNA"/>
</dbReference>
<feature type="transmembrane region" description="Helical" evidence="14">
    <location>
        <begin position="155"/>
        <end position="176"/>
    </location>
</feature>
<feature type="transmembrane region" description="Helical" evidence="14">
    <location>
        <begin position="368"/>
        <end position="387"/>
    </location>
</feature>
<evidence type="ECO:0000256" key="12">
    <source>
        <dbReference type="ARBA" id="ARBA00033708"/>
    </source>
</evidence>
<proteinExistence type="inferred from homology"/>
<feature type="transmembrane region" description="Helical" evidence="14">
    <location>
        <begin position="424"/>
        <end position="444"/>
    </location>
</feature>
<evidence type="ECO:0000256" key="10">
    <source>
        <dbReference type="ARBA" id="ARBA00023136"/>
    </source>
</evidence>
<evidence type="ECO:0000256" key="2">
    <source>
        <dbReference type="ARBA" id="ARBA00006434"/>
    </source>
</evidence>
<evidence type="ECO:0000256" key="7">
    <source>
        <dbReference type="ARBA" id="ARBA00022989"/>
    </source>
</evidence>
<keyword evidence="6" id="KW-0769">Symport</keyword>
<dbReference type="GO" id="GO:0006814">
    <property type="term" value="P:sodium ion transport"/>
    <property type="evidence" value="ECO:0007669"/>
    <property type="project" value="UniProtKB-KW"/>
</dbReference>
<feature type="transmembrane region" description="Helical" evidence="14">
    <location>
        <begin position="188"/>
        <end position="206"/>
    </location>
</feature>
<evidence type="ECO:0000256" key="14">
    <source>
        <dbReference type="SAM" id="Phobius"/>
    </source>
</evidence>
<feature type="transmembrane region" description="Helical" evidence="14">
    <location>
        <begin position="393"/>
        <end position="412"/>
    </location>
</feature>
<keyword evidence="3" id="KW-0813">Transport</keyword>
<feature type="transmembrane region" description="Helical" evidence="14">
    <location>
        <begin position="315"/>
        <end position="348"/>
    </location>
</feature>
<feature type="transmembrane region" description="Helical" evidence="14">
    <location>
        <begin position="46"/>
        <end position="69"/>
    </location>
</feature>
<dbReference type="PANTHER" id="PTHR48086">
    <property type="entry name" value="SODIUM/PROLINE SYMPORTER-RELATED"/>
    <property type="match status" value="1"/>
</dbReference>
<evidence type="ECO:0000313" key="15">
    <source>
        <dbReference type="EMBL" id="GLI32953.1"/>
    </source>
</evidence>
<evidence type="ECO:0000256" key="5">
    <source>
        <dbReference type="ARBA" id="ARBA00022692"/>
    </source>
</evidence>
<keyword evidence="9" id="KW-0406">Ion transport</keyword>
<accession>A0A9W6D0C3</accession>
<dbReference type="CDD" id="cd10322">
    <property type="entry name" value="SLC5sbd"/>
    <property type="match status" value="1"/>
</dbReference>
<evidence type="ECO:0000256" key="13">
    <source>
        <dbReference type="RuleBase" id="RU362091"/>
    </source>
</evidence>
<feature type="transmembrane region" description="Helical" evidence="14">
    <location>
        <begin position="271"/>
        <end position="295"/>
    </location>
</feature>
<keyword evidence="5 14" id="KW-0812">Transmembrane</keyword>
<dbReference type="InterPro" id="IPR001734">
    <property type="entry name" value="Na/solute_symporter"/>
</dbReference>
<evidence type="ECO:0000256" key="8">
    <source>
        <dbReference type="ARBA" id="ARBA00023053"/>
    </source>
</evidence>
<gene>
    <name evidence="15" type="ORF">DAMNIGENAA_03860</name>
</gene>
<evidence type="ECO:0000256" key="6">
    <source>
        <dbReference type="ARBA" id="ARBA00022847"/>
    </source>
</evidence>
<dbReference type="GO" id="GO:0015293">
    <property type="term" value="F:symporter activity"/>
    <property type="evidence" value="ECO:0007669"/>
    <property type="project" value="UniProtKB-KW"/>
</dbReference>
<evidence type="ECO:0000313" key="16">
    <source>
        <dbReference type="Proteomes" id="UP001144372"/>
    </source>
</evidence>
<keyword evidence="4" id="KW-1003">Cell membrane</keyword>
<dbReference type="AlphaFoldDB" id="A0A9W6D0C3"/>
<keyword evidence="16" id="KW-1185">Reference proteome</keyword>
<evidence type="ECO:0000256" key="1">
    <source>
        <dbReference type="ARBA" id="ARBA00004651"/>
    </source>
</evidence>
<keyword evidence="7 14" id="KW-1133">Transmembrane helix</keyword>
<keyword evidence="11" id="KW-0739">Sodium transport</keyword>
<evidence type="ECO:0000256" key="9">
    <source>
        <dbReference type="ARBA" id="ARBA00023065"/>
    </source>
</evidence>
<feature type="transmembrane region" description="Helical" evidence="14">
    <location>
        <begin position="81"/>
        <end position="100"/>
    </location>
</feature>
<dbReference type="InterPro" id="IPR050277">
    <property type="entry name" value="Sodium:Solute_Symporter"/>
</dbReference>
<evidence type="ECO:0000256" key="4">
    <source>
        <dbReference type="ARBA" id="ARBA00022475"/>
    </source>
</evidence>
<dbReference type="Gene3D" id="1.20.1730.10">
    <property type="entry name" value="Sodium/glucose cotransporter"/>
    <property type="match status" value="1"/>
</dbReference>
<comment type="subcellular location">
    <subcellularLocation>
        <location evidence="1">Cell membrane</location>
        <topology evidence="1">Multi-pass membrane protein</topology>
    </subcellularLocation>
</comment>
<dbReference type="Proteomes" id="UP001144372">
    <property type="component" value="Unassembled WGS sequence"/>
</dbReference>